<dbReference type="GO" id="GO:0006351">
    <property type="term" value="P:DNA-templated transcription"/>
    <property type="evidence" value="ECO:0007669"/>
    <property type="project" value="InterPro"/>
</dbReference>
<dbReference type="AlphaFoldDB" id="A0A8H5EAS8"/>
<name>A0A8H5EAS8_9HYPO</name>
<gene>
    <name evidence="5" type="ORF">FANTH_2053</name>
</gene>
<comment type="caution">
    <text evidence="5">The sequence shown here is derived from an EMBL/GenBank/DDBJ whole genome shotgun (WGS) entry which is preliminary data.</text>
</comment>
<dbReference type="Pfam" id="PF04082">
    <property type="entry name" value="Fungal_trans"/>
    <property type="match status" value="1"/>
</dbReference>
<keyword evidence="6" id="KW-1185">Reference proteome</keyword>
<dbReference type="CDD" id="cd00067">
    <property type="entry name" value="GAL4"/>
    <property type="match status" value="1"/>
</dbReference>
<dbReference type="Proteomes" id="UP000573603">
    <property type="component" value="Unassembled WGS sequence"/>
</dbReference>
<dbReference type="PROSITE" id="PS50048">
    <property type="entry name" value="ZN2_CY6_FUNGAL_2"/>
    <property type="match status" value="1"/>
</dbReference>
<dbReference type="PROSITE" id="PS00463">
    <property type="entry name" value="ZN2_CY6_FUNGAL_1"/>
    <property type="match status" value="1"/>
</dbReference>
<proteinExistence type="predicted"/>
<dbReference type="GO" id="GO:0008270">
    <property type="term" value="F:zinc ion binding"/>
    <property type="evidence" value="ECO:0007669"/>
    <property type="project" value="InterPro"/>
</dbReference>
<dbReference type="InterPro" id="IPR036864">
    <property type="entry name" value="Zn2-C6_fun-type_DNA-bd_sf"/>
</dbReference>
<accession>A0A8H5EAS8</accession>
<feature type="domain" description="Zn(2)-C6 fungal-type" evidence="4">
    <location>
        <begin position="36"/>
        <end position="66"/>
    </location>
</feature>
<dbReference type="InterPro" id="IPR007219">
    <property type="entry name" value="XnlR_reg_dom"/>
</dbReference>
<dbReference type="EMBL" id="JABEVY010000049">
    <property type="protein sequence ID" value="KAF5252966.1"/>
    <property type="molecule type" value="Genomic_DNA"/>
</dbReference>
<dbReference type="PANTHER" id="PTHR47431:SF1">
    <property type="entry name" value="ZN(II)2CYS6 TRANSCRIPTION FACTOR (EUROFUNG)"/>
    <property type="match status" value="1"/>
</dbReference>
<dbReference type="SUPFAM" id="SSF57701">
    <property type="entry name" value="Zn2/Cys6 DNA-binding domain"/>
    <property type="match status" value="1"/>
</dbReference>
<feature type="compositionally biased region" description="Polar residues" evidence="3">
    <location>
        <begin position="16"/>
        <end position="28"/>
    </location>
</feature>
<dbReference type="InterPro" id="IPR001138">
    <property type="entry name" value="Zn2Cys6_DnaBD"/>
</dbReference>
<evidence type="ECO:0000313" key="5">
    <source>
        <dbReference type="EMBL" id="KAF5252966.1"/>
    </source>
</evidence>
<keyword evidence="2" id="KW-0539">Nucleus</keyword>
<dbReference type="PANTHER" id="PTHR47431">
    <property type="entry name" value="ZN(II)2CYS6 TRANSCRIPTION FACTOR (EUROFUNG)-RELATED"/>
    <property type="match status" value="1"/>
</dbReference>
<organism evidence="5 6">
    <name type="scientific">Fusarium anthophilum</name>
    <dbReference type="NCBI Taxonomy" id="48485"/>
    <lineage>
        <taxon>Eukaryota</taxon>
        <taxon>Fungi</taxon>
        <taxon>Dikarya</taxon>
        <taxon>Ascomycota</taxon>
        <taxon>Pezizomycotina</taxon>
        <taxon>Sordariomycetes</taxon>
        <taxon>Hypocreomycetidae</taxon>
        <taxon>Hypocreales</taxon>
        <taxon>Nectriaceae</taxon>
        <taxon>Fusarium</taxon>
        <taxon>Fusarium fujikuroi species complex</taxon>
    </lineage>
</organism>
<dbReference type="CDD" id="cd12148">
    <property type="entry name" value="fungal_TF_MHR"/>
    <property type="match status" value="1"/>
</dbReference>
<sequence length="304" mass="33808">MASSSQDEVSPGVELNSGQKRVSTVTSKPQKRISSACDPCRSKHIRCDGRVGTCTRCKEEGKPCHYTKSRRGIRNPKKTSLKKEEASVNGRDGTTEGTPSPDLAGPGIPFPQVIPSTACSTIHPFDLYYAHFHVAHSWLPPKKKLEDLCKTQPENLRFLVATVTYIGSLYLDNVDKPQLQQNAYGMSHDTLSPTIWSVQALLCLSVAAFGRQHDNIGKTMFNKAFTLASYLGLQSKEFADRETDPVLAESCRRTYWGLYTHEMLLGLRQNQLYSTLYPPGPSFVVGLPCEDWDYQAGVRISCSR</sequence>
<evidence type="ECO:0000259" key="4">
    <source>
        <dbReference type="PROSITE" id="PS50048"/>
    </source>
</evidence>
<evidence type="ECO:0000313" key="6">
    <source>
        <dbReference type="Proteomes" id="UP000573603"/>
    </source>
</evidence>
<protein>
    <recommendedName>
        <fullName evidence="4">Zn(2)-C6 fungal-type domain-containing protein</fullName>
    </recommendedName>
</protein>
<feature type="region of interest" description="Disordered" evidence="3">
    <location>
        <begin position="64"/>
        <end position="107"/>
    </location>
</feature>
<keyword evidence="1" id="KW-0479">Metal-binding</keyword>
<reference evidence="5 6" key="1">
    <citation type="journal article" date="2020" name="BMC Genomics">
        <title>Correction to: Identification and distribution of gene clusters required for synthesis of sphingolipid metabolism inhibitors in diverse species of the filamentous fungus Fusarium.</title>
        <authorList>
            <person name="Kim H.S."/>
            <person name="Lohmar J.M."/>
            <person name="Busman M."/>
            <person name="Brown D.W."/>
            <person name="Naumann T.A."/>
            <person name="Divon H.H."/>
            <person name="Lysoe E."/>
            <person name="Uhlig S."/>
            <person name="Proctor R.H."/>
        </authorList>
    </citation>
    <scope>NUCLEOTIDE SEQUENCE [LARGE SCALE GENOMIC DNA]</scope>
    <source>
        <strain evidence="5 6">NRRL 25214</strain>
    </source>
</reference>
<evidence type="ECO:0000256" key="2">
    <source>
        <dbReference type="ARBA" id="ARBA00023242"/>
    </source>
</evidence>
<dbReference type="GO" id="GO:0000981">
    <property type="term" value="F:DNA-binding transcription factor activity, RNA polymerase II-specific"/>
    <property type="evidence" value="ECO:0007669"/>
    <property type="project" value="InterPro"/>
</dbReference>
<dbReference type="Gene3D" id="4.10.240.10">
    <property type="entry name" value="Zn(2)-C6 fungal-type DNA-binding domain"/>
    <property type="match status" value="1"/>
</dbReference>
<dbReference type="SMART" id="SM00066">
    <property type="entry name" value="GAL4"/>
    <property type="match status" value="1"/>
</dbReference>
<feature type="region of interest" description="Disordered" evidence="3">
    <location>
        <begin position="1"/>
        <end position="36"/>
    </location>
</feature>
<dbReference type="Pfam" id="PF00172">
    <property type="entry name" value="Zn_clus"/>
    <property type="match status" value="1"/>
</dbReference>
<dbReference type="GO" id="GO:0003677">
    <property type="term" value="F:DNA binding"/>
    <property type="evidence" value="ECO:0007669"/>
    <property type="project" value="InterPro"/>
</dbReference>
<evidence type="ECO:0000256" key="1">
    <source>
        <dbReference type="ARBA" id="ARBA00022723"/>
    </source>
</evidence>
<feature type="compositionally biased region" description="Basic residues" evidence="3">
    <location>
        <begin position="65"/>
        <end position="80"/>
    </location>
</feature>
<evidence type="ECO:0000256" key="3">
    <source>
        <dbReference type="SAM" id="MobiDB-lite"/>
    </source>
</evidence>